<evidence type="ECO:0000313" key="5">
    <source>
        <dbReference type="Proteomes" id="UP000315113"/>
    </source>
</evidence>
<dbReference type="InterPro" id="IPR011049">
    <property type="entry name" value="Serralysin-like_metalloprot_C"/>
</dbReference>
<comment type="caution">
    <text evidence="4">The sequence shown here is derived from an EMBL/GenBank/DDBJ whole genome shotgun (WGS) entry which is preliminary data.</text>
</comment>
<feature type="region of interest" description="Disordered" evidence="3">
    <location>
        <begin position="173"/>
        <end position="213"/>
    </location>
</feature>
<dbReference type="InterPro" id="IPR018511">
    <property type="entry name" value="Hemolysin-typ_Ca-bd_CS"/>
</dbReference>
<accession>A0A552EK89</accession>
<dbReference type="AlphaFoldDB" id="A0A552EK89"/>
<dbReference type="InterPro" id="IPR001343">
    <property type="entry name" value="Hemolysn_Ca-bd"/>
</dbReference>
<dbReference type="GO" id="GO:0005576">
    <property type="term" value="C:extracellular region"/>
    <property type="evidence" value="ECO:0007669"/>
    <property type="project" value="UniProtKB-SubCell"/>
</dbReference>
<dbReference type="PRINTS" id="PR00313">
    <property type="entry name" value="CABNDNGRPT"/>
</dbReference>
<feature type="compositionally biased region" description="Low complexity" evidence="3">
    <location>
        <begin position="199"/>
        <end position="211"/>
    </location>
</feature>
<dbReference type="Pfam" id="PF00353">
    <property type="entry name" value="HemolysinCabind"/>
    <property type="match status" value="3"/>
</dbReference>
<dbReference type="EMBL" id="SFBH01000093">
    <property type="protein sequence ID" value="TRU34895.1"/>
    <property type="molecule type" value="Genomic_DNA"/>
</dbReference>
<evidence type="ECO:0000256" key="3">
    <source>
        <dbReference type="SAM" id="MobiDB-lite"/>
    </source>
</evidence>
<proteinExistence type="predicted"/>
<dbReference type="Proteomes" id="UP000315113">
    <property type="component" value="Unassembled WGS sequence"/>
</dbReference>
<sequence>MPTITTSFVSLSTGANFNRATTQTVRAFLTTAAFNNILIHVSGPGIIIPGNNLTSQGLLPDGVTTAWRITTAGSPPANLKLDKVGGGFSTLFFPPLPANSYTFVKGGTAGNYVLTGDNFTKQLASGTQQNGIWNLLSTDSYNIVGSNFNDTLTGANAADTIFGGGGNDILNGSAGTDTLHGDDGDDTLNGGSGDDSLDGDAGNDSLDGGSLNDTLFGRTGDDTLFGNSEDDSLLGGSGNDSLDGDTENDTLIGGDGNDTLTGGGGADQFVYNNSNEGVDSITDFNITEGDAIVLSSGGFGGLGSIGTLTPSLFSATENGTAKIIYSGGVLSFDQDLANTGSLVTIANIAGPGAAALNASNIQVIA</sequence>
<reference evidence="4 5" key="1">
    <citation type="submission" date="2019-01" db="EMBL/GenBank/DDBJ databases">
        <title>Coherence of Microcystis species and biogeography revealed through population genomics.</title>
        <authorList>
            <person name="Perez-Carrascal O.M."/>
            <person name="Terrat Y."/>
            <person name="Giani A."/>
            <person name="Fortin N."/>
            <person name="Tromas N."/>
            <person name="Shapiro B.J."/>
        </authorList>
    </citation>
    <scope>NUCLEOTIDE SEQUENCE [LARGE SCALE GENOMIC DNA]</scope>
    <source>
        <strain evidence="4">Ma_MB_F_20061100_S20D</strain>
    </source>
</reference>
<evidence type="ECO:0000256" key="1">
    <source>
        <dbReference type="ARBA" id="ARBA00004613"/>
    </source>
</evidence>
<comment type="subcellular location">
    <subcellularLocation>
        <location evidence="1">Secreted</location>
    </subcellularLocation>
</comment>
<protein>
    <submittedName>
        <fullName evidence="4">Calcium-binding protein</fullName>
    </submittedName>
</protein>
<dbReference type="PANTHER" id="PTHR38340">
    <property type="entry name" value="S-LAYER PROTEIN"/>
    <property type="match status" value="1"/>
</dbReference>
<dbReference type="PROSITE" id="PS00330">
    <property type="entry name" value="HEMOLYSIN_CALCIUM"/>
    <property type="match status" value="2"/>
</dbReference>
<organism evidence="4 5">
    <name type="scientific">Microcystis aeruginosa Ma_MB_F_20061100_S20D</name>
    <dbReference type="NCBI Taxonomy" id="2486253"/>
    <lineage>
        <taxon>Bacteria</taxon>
        <taxon>Bacillati</taxon>
        <taxon>Cyanobacteriota</taxon>
        <taxon>Cyanophyceae</taxon>
        <taxon>Oscillatoriophycideae</taxon>
        <taxon>Chroococcales</taxon>
        <taxon>Microcystaceae</taxon>
        <taxon>Microcystis</taxon>
    </lineage>
</organism>
<dbReference type="Gene3D" id="2.150.10.10">
    <property type="entry name" value="Serralysin-like metalloprotease, C-terminal"/>
    <property type="match status" value="3"/>
</dbReference>
<evidence type="ECO:0000313" key="4">
    <source>
        <dbReference type="EMBL" id="TRU34895.1"/>
    </source>
</evidence>
<feature type="region of interest" description="Disordered" evidence="3">
    <location>
        <begin position="226"/>
        <end position="248"/>
    </location>
</feature>
<dbReference type="SUPFAM" id="SSF51120">
    <property type="entry name" value="beta-Roll"/>
    <property type="match status" value="2"/>
</dbReference>
<dbReference type="PANTHER" id="PTHR38340:SF1">
    <property type="entry name" value="S-LAYER PROTEIN"/>
    <property type="match status" value="1"/>
</dbReference>
<keyword evidence="2" id="KW-0964">Secreted</keyword>
<dbReference type="GO" id="GO:0005509">
    <property type="term" value="F:calcium ion binding"/>
    <property type="evidence" value="ECO:0007669"/>
    <property type="project" value="InterPro"/>
</dbReference>
<dbReference type="InterPro" id="IPR050557">
    <property type="entry name" value="RTX_toxin/Mannuronan_C5-epim"/>
</dbReference>
<evidence type="ECO:0000256" key="2">
    <source>
        <dbReference type="ARBA" id="ARBA00022525"/>
    </source>
</evidence>
<gene>
    <name evidence="4" type="ORF">EWV78_12735</name>
</gene>
<name>A0A552EK89_MICAE</name>